<evidence type="ECO:0000256" key="1">
    <source>
        <dbReference type="SAM" id="SignalP"/>
    </source>
</evidence>
<dbReference type="GO" id="GO:0008237">
    <property type="term" value="F:metallopeptidase activity"/>
    <property type="evidence" value="ECO:0007669"/>
    <property type="project" value="InterPro"/>
</dbReference>
<name>A0A8I0DMY6_9FIRM</name>
<reference evidence="3 4" key="1">
    <citation type="submission" date="2020-08" db="EMBL/GenBank/DDBJ databases">
        <title>Genome public.</title>
        <authorList>
            <person name="Liu C."/>
            <person name="Sun Q."/>
        </authorList>
    </citation>
    <scope>NUCLEOTIDE SEQUENCE [LARGE SCALE GENOMIC DNA]</scope>
    <source>
        <strain evidence="3 4">BX17</strain>
    </source>
</reference>
<dbReference type="InterPro" id="IPR003343">
    <property type="entry name" value="Big_2"/>
</dbReference>
<dbReference type="AlphaFoldDB" id="A0A8I0DMY6"/>
<protein>
    <submittedName>
        <fullName evidence="3">Ig-like domain-containing protein</fullName>
    </submittedName>
</protein>
<dbReference type="RefSeq" id="WP_186900802.1">
    <property type="nucleotide sequence ID" value="NZ_JACOOT010000004.1"/>
</dbReference>
<accession>A0A8I0DMY6</accession>
<comment type="caution">
    <text evidence="3">The sequence shown here is derived from an EMBL/GenBank/DDBJ whole genome shotgun (WGS) entry which is preliminary data.</text>
</comment>
<evidence type="ECO:0000313" key="4">
    <source>
        <dbReference type="Proteomes" id="UP000652847"/>
    </source>
</evidence>
<dbReference type="Proteomes" id="UP000652847">
    <property type="component" value="Unassembled WGS sequence"/>
</dbReference>
<feature type="signal peptide" evidence="1">
    <location>
        <begin position="1"/>
        <end position="28"/>
    </location>
</feature>
<dbReference type="Pfam" id="PF07737">
    <property type="entry name" value="ATLF"/>
    <property type="match status" value="1"/>
</dbReference>
<evidence type="ECO:0000259" key="2">
    <source>
        <dbReference type="SMART" id="SM00635"/>
    </source>
</evidence>
<dbReference type="Gene3D" id="3.40.390.10">
    <property type="entry name" value="Collagenase (Catalytic Domain)"/>
    <property type="match status" value="1"/>
</dbReference>
<dbReference type="InterPro" id="IPR024079">
    <property type="entry name" value="MetalloPept_cat_dom_sf"/>
</dbReference>
<proteinExistence type="predicted"/>
<dbReference type="InterPro" id="IPR008964">
    <property type="entry name" value="Invasin/intimin_cell_adhesion"/>
</dbReference>
<keyword evidence="1" id="KW-0732">Signal</keyword>
<dbReference type="Gene3D" id="2.60.40.1080">
    <property type="match status" value="2"/>
</dbReference>
<dbReference type="EMBL" id="JACOOT010000004">
    <property type="protein sequence ID" value="MBC5649954.1"/>
    <property type="molecule type" value="Genomic_DNA"/>
</dbReference>
<dbReference type="InterPro" id="IPR014781">
    <property type="entry name" value="Anthrax_toxin_lethal/edema_N/C"/>
</dbReference>
<feature type="chain" id="PRO_5034535308" evidence="1">
    <location>
        <begin position="29"/>
        <end position="354"/>
    </location>
</feature>
<dbReference type="Pfam" id="PF02368">
    <property type="entry name" value="Big_2"/>
    <property type="match status" value="1"/>
</dbReference>
<sequence>MKAKRINKIIAIFFMFLCLMLSTTSVSAAPKINKKTATVYVNKTITLRINGAKRKVKWRSSNAKIASVNKNGVVRGKRAGKAKITGYLNGKRYVCRVTVKKKKNNPKLNYSNIASSTGRVIQLKLLHCKSKVSWSSSNAKVASVSRTGKARFKNSGVAYIYAKTGKKRYKCIITVFDRPLGLYYSSTPTPTPTPKLKYDIKKAAPKAEQKILDIFNATGFKLKYRNIGNWTYGLTSTYDYDKSITLSTELFDTSKRIWKGSEQITLENVTYHELGHFVAWITDRSDLTNKMQQLKKEEDKRHTENATEYFADSYMRWVLNRNQLKKEQPRTYQYIKEQIDYISKTPISHWIGKY</sequence>
<gene>
    <name evidence="3" type="ORF">H8S54_02150</name>
</gene>
<organism evidence="3 4">
    <name type="scientific">Blautia segnis</name>
    <dbReference type="NCBI Taxonomy" id="2763030"/>
    <lineage>
        <taxon>Bacteria</taxon>
        <taxon>Bacillati</taxon>
        <taxon>Bacillota</taxon>
        <taxon>Clostridia</taxon>
        <taxon>Lachnospirales</taxon>
        <taxon>Lachnospiraceae</taxon>
        <taxon>Blautia</taxon>
    </lineage>
</organism>
<keyword evidence="4" id="KW-1185">Reference proteome</keyword>
<dbReference type="SUPFAM" id="SSF55486">
    <property type="entry name" value="Metalloproteases ('zincins'), catalytic domain"/>
    <property type="match status" value="1"/>
</dbReference>
<feature type="domain" description="BIG2" evidence="2">
    <location>
        <begin position="26"/>
        <end position="98"/>
    </location>
</feature>
<evidence type="ECO:0000313" key="3">
    <source>
        <dbReference type="EMBL" id="MBC5649954.1"/>
    </source>
</evidence>
<dbReference type="SUPFAM" id="SSF49373">
    <property type="entry name" value="Invasin/intimin cell-adhesion fragments"/>
    <property type="match status" value="2"/>
</dbReference>
<dbReference type="SMART" id="SM00635">
    <property type="entry name" value="BID_2"/>
    <property type="match status" value="1"/>
</dbReference>